<proteinExistence type="predicted"/>
<keyword evidence="3" id="KW-1185">Reference proteome</keyword>
<reference evidence="3" key="1">
    <citation type="submission" date="2019-06" db="EMBL/GenBank/DDBJ databases">
        <title>Draft genome sequence of the griseofulvin-producing fungus Xylaria cubensis strain G536.</title>
        <authorList>
            <person name="Mead M.E."/>
            <person name="Raja H.A."/>
            <person name="Steenwyk J.L."/>
            <person name="Knowles S.L."/>
            <person name="Oberlies N.H."/>
            <person name="Rokas A."/>
        </authorList>
    </citation>
    <scope>NUCLEOTIDE SEQUENCE [LARGE SCALE GENOMIC DNA]</scope>
    <source>
        <strain evidence="3">G536</strain>
    </source>
</reference>
<feature type="region of interest" description="Disordered" evidence="1">
    <location>
        <begin position="120"/>
        <end position="210"/>
    </location>
</feature>
<protein>
    <submittedName>
        <fullName evidence="2">Uncharacterized protein</fullName>
    </submittedName>
</protein>
<name>A0A553HRP1_9PEZI</name>
<organism evidence="2 3">
    <name type="scientific">Xylaria flabelliformis</name>
    <dbReference type="NCBI Taxonomy" id="2512241"/>
    <lineage>
        <taxon>Eukaryota</taxon>
        <taxon>Fungi</taxon>
        <taxon>Dikarya</taxon>
        <taxon>Ascomycota</taxon>
        <taxon>Pezizomycotina</taxon>
        <taxon>Sordariomycetes</taxon>
        <taxon>Xylariomycetidae</taxon>
        <taxon>Xylariales</taxon>
        <taxon>Xylariaceae</taxon>
        <taxon>Xylaria</taxon>
    </lineage>
</organism>
<dbReference type="AlphaFoldDB" id="A0A553HRP1"/>
<feature type="compositionally biased region" description="Acidic residues" evidence="1">
    <location>
        <begin position="161"/>
        <end position="174"/>
    </location>
</feature>
<dbReference type="Proteomes" id="UP000319160">
    <property type="component" value="Unassembled WGS sequence"/>
</dbReference>
<evidence type="ECO:0000313" key="3">
    <source>
        <dbReference type="Proteomes" id="UP000319160"/>
    </source>
</evidence>
<feature type="compositionally biased region" description="Basic and acidic residues" evidence="1">
    <location>
        <begin position="176"/>
        <end position="185"/>
    </location>
</feature>
<sequence length="210" mass="23738">MPPTRKGYQNTSGVSRQTDDGIFYVNGRYLCQRVENGVRCNREFAANSHSISSHNSDFHTPGRYQQLMARGDYKCAYDRCNHRSENFQAILAHIRSSHKFKGSSDPLKLYYGIPIRTRRKKSSQKNVPSIKEDDLEGTLKNPCENTREEPEELCDEKSEQESEDDHDDDDDYLDLIDPRLRKWDEDNGSGNGGAGNSGQLLSSNVIAASG</sequence>
<comment type="caution">
    <text evidence="2">The sequence shown here is derived from an EMBL/GenBank/DDBJ whole genome shotgun (WGS) entry which is preliminary data.</text>
</comment>
<accession>A0A553HRP1</accession>
<dbReference type="EMBL" id="VFLP01000054">
    <property type="protein sequence ID" value="TRX90610.1"/>
    <property type="molecule type" value="Genomic_DNA"/>
</dbReference>
<gene>
    <name evidence="2" type="ORF">FHL15_008583</name>
</gene>
<dbReference type="OrthoDB" id="4752972at2759"/>
<evidence type="ECO:0000256" key="1">
    <source>
        <dbReference type="SAM" id="MobiDB-lite"/>
    </source>
</evidence>
<evidence type="ECO:0000313" key="2">
    <source>
        <dbReference type="EMBL" id="TRX90610.1"/>
    </source>
</evidence>